<feature type="transmembrane region" description="Helical" evidence="6">
    <location>
        <begin position="277"/>
        <end position="299"/>
    </location>
</feature>
<feature type="transmembrane region" description="Helical" evidence="6">
    <location>
        <begin position="160"/>
        <end position="182"/>
    </location>
</feature>
<feature type="transmembrane region" description="Helical" evidence="6">
    <location>
        <begin position="247"/>
        <end position="271"/>
    </location>
</feature>
<dbReference type="GO" id="GO:0015355">
    <property type="term" value="F:secondary active monocarboxylate transmembrane transporter activity"/>
    <property type="evidence" value="ECO:0007669"/>
    <property type="project" value="TreeGrafter"/>
</dbReference>
<evidence type="ECO:0000313" key="9">
    <source>
        <dbReference type="Proteomes" id="UP000509704"/>
    </source>
</evidence>
<feature type="transmembrane region" description="Helical" evidence="6">
    <location>
        <begin position="189"/>
        <end position="208"/>
    </location>
</feature>
<proteinExistence type="predicted"/>
<keyword evidence="3 6" id="KW-1133">Transmembrane helix</keyword>
<reference evidence="8 9" key="1">
    <citation type="submission" date="2020-07" db="EMBL/GenBank/DDBJ databases">
        <title>The yeast mating-type switching endonuclease HO is a domesticated member of an unorthodox homing genetic element family.</title>
        <authorList>
            <person name="Coughlan A.Y."/>
            <person name="Lombardi L."/>
            <person name="Braun-Galleani S."/>
            <person name="Martos A.R."/>
            <person name="Galeote V."/>
            <person name="Bigey F."/>
            <person name="Dequin S."/>
            <person name="Byrne K.P."/>
            <person name="Wolfe K.H."/>
        </authorList>
    </citation>
    <scope>NUCLEOTIDE SEQUENCE [LARGE SCALE GENOMIC DNA]</scope>
    <source>
        <strain evidence="8 9">NRRL Y-6702</strain>
    </source>
</reference>
<keyword evidence="9" id="KW-1185">Reference proteome</keyword>
<dbReference type="InterPro" id="IPR036259">
    <property type="entry name" value="MFS_trans_sf"/>
</dbReference>
<organism evidence="8 9">
    <name type="scientific">Zygotorulaspora mrakii</name>
    <name type="common">Zygosaccharomyces mrakii</name>
    <dbReference type="NCBI Taxonomy" id="42260"/>
    <lineage>
        <taxon>Eukaryota</taxon>
        <taxon>Fungi</taxon>
        <taxon>Dikarya</taxon>
        <taxon>Ascomycota</taxon>
        <taxon>Saccharomycotina</taxon>
        <taxon>Saccharomycetes</taxon>
        <taxon>Saccharomycetales</taxon>
        <taxon>Saccharomycetaceae</taxon>
        <taxon>Zygotorulaspora</taxon>
    </lineage>
</organism>
<dbReference type="GO" id="GO:0005886">
    <property type="term" value="C:plasma membrane"/>
    <property type="evidence" value="ECO:0007669"/>
    <property type="project" value="TreeGrafter"/>
</dbReference>
<dbReference type="CDD" id="cd17316">
    <property type="entry name" value="MFS_SV2_like"/>
    <property type="match status" value="1"/>
</dbReference>
<dbReference type="Proteomes" id="UP000509704">
    <property type="component" value="Chromosome 2"/>
</dbReference>
<name>A0A7H9AY22_ZYGMR</name>
<sequence length="573" mass="63374">MVEVRTESGPRLAATEAAETAAGGGSGIGTTENDSISFASVSALERQSTEISCNGELKNAETSDNSKSQRKLQHHLSREEIKDYFRTRFTTLFPTRKSLKQAREQYPLNPFPALRLMTWQQTQFFLVGLLAWTWDALDFFSVSLNMAAIADDLNSTVKDISHAITLVLLLRVVGAIIFGYAGDKFGRKYPYCVTMVLIIIVQLAQGFVKSYSAFLGVRAIFGIIMGSIYGVASATALENAPVEARSILSGIFQQGYALGYLLGVVFVRAIVDNSSHGWRALFWFSAGPPVLFIIWRLLLPESPTYVRLKEEQKRSAIRTNNGKSIFWRNARAVLKYYWITMVYLVILMAMFNFSSHGTQDLFPTMLTRQYDYSEDASTVTNSVANLGAIAGGIIVAHSSAFIGRRFAIMVCIIIAGALLYPWGFVSDKSGLNASVFFLQFCIQGLWGCCPIYLMEMCPMEFRTFLTGVAYQMGNMISSASSTIEATIGEKFPVEGKPEGVYDYGKVMAIFMGCVLAVFLVVIILGPENKGGEVILNDDIVSSRGSLERVRSEDLEANNQLDVEEIKPHSTHKE</sequence>
<feature type="transmembrane region" description="Helical" evidence="6">
    <location>
        <begin position="376"/>
        <end position="394"/>
    </location>
</feature>
<feature type="transmembrane region" description="Helical" evidence="6">
    <location>
        <begin position="214"/>
        <end position="235"/>
    </location>
</feature>
<dbReference type="InterPro" id="IPR020846">
    <property type="entry name" value="MFS_dom"/>
</dbReference>
<comment type="subcellular location">
    <subcellularLocation>
        <location evidence="1">Membrane</location>
        <topology evidence="1">Multi-pass membrane protein</topology>
    </subcellularLocation>
</comment>
<dbReference type="OrthoDB" id="5296287at2759"/>
<dbReference type="PROSITE" id="PS50850">
    <property type="entry name" value="MFS"/>
    <property type="match status" value="1"/>
</dbReference>
<keyword evidence="2 6" id="KW-0812">Transmembrane</keyword>
<evidence type="ECO:0000259" key="7">
    <source>
        <dbReference type="PROSITE" id="PS50850"/>
    </source>
</evidence>
<evidence type="ECO:0000256" key="1">
    <source>
        <dbReference type="ARBA" id="ARBA00004141"/>
    </source>
</evidence>
<dbReference type="GO" id="GO:0035879">
    <property type="term" value="P:plasma membrane lactate transport"/>
    <property type="evidence" value="ECO:0007669"/>
    <property type="project" value="TreeGrafter"/>
</dbReference>
<feature type="region of interest" description="Disordered" evidence="5">
    <location>
        <begin position="1"/>
        <end position="30"/>
    </location>
</feature>
<feature type="transmembrane region" description="Helical" evidence="6">
    <location>
        <begin position="431"/>
        <end position="453"/>
    </location>
</feature>
<evidence type="ECO:0000256" key="3">
    <source>
        <dbReference type="ARBA" id="ARBA00022989"/>
    </source>
</evidence>
<evidence type="ECO:0000256" key="2">
    <source>
        <dbReference type="ARBA" id="ARBA00022692"/>
    </source>
</evidence>
<dbReference type="EMBL" id="CP058605">
    <property type="protein sequence ID" value="QLG71201.1"/>
    <property type="molecule type" value="Genomic_DNA"/>
</dbReference>
<evidence type="ECO:0000313" key="8">
    <source>
        <dbReference type="EMBL" id="QLG71201.1"/>
    </source>
</evidence>
<dbReference type="GeneID" id="59234862"/>
<dbReference type="PANTHER" id="PTHR23508">
    <property type="entry name" value="CARBOXYLIC ACID TRANSPORTER PROTEIN HOMOLOG"/>
    <property type="match status" value="1"/>
</dbReference>
<evidence type="ECO:0000256" key="4">
    <source>
        <dbReference type="ARBA" id="ARBA00023136"/>
    </source>
</evidence>
<dbReference type="Pfam" id="PF00083">
    <property type="entry name" value="Sugar_tr"/>
    <property type="match status" value="1"/>
</dbReference>
<dbReference type="InterPro" id="IPR005828">
    <property type="entry name" value="MFS_sugar_transport-like"/>
</dbReference>
<accession>A0A7H9AY22</accession>
<dbReference type="RefSeq" id="XP_037142929.1">
    <property type="nucleotide sequence ID" value="XM_037287034.1"/>
</dbReference>
<dbReference type="Gene3D" id="1.20.1250.20">
    <property type="entry name" value="MFS general substrate transporter like domains"/>
    <property type="match status" value="2"/>
</dbReference>
<dbReference type="KEGG" id="zmk:HG535_0B02400"/>
<feature type="transmembrane region" description="Helical" evidence="6">
    <location>
        <begin position="406"/>
        <end position="425"/>
    </location>
</feature>
<dbReference type="PANTHER" id="PTHR23508:SF10">
    <property type="entry name" value="CARBOXYLIC ACID TRANSPORTER PROTEIN HOMOLOG"/>
    <property type="match status" value="1"/>
</dbReference>
<gene>
    <name evidence="8" type="ORF">HG535_0B02400</name>
</gene>
<dbReference type="SUPFAM" id="SSF103473">
    <property type="entry name" value="MFS general substrate transporter"/>
    <property type="match status" value="1"/>
</dbReference>
<evidence type="ECO:0000256" key="6">
    <source>
        <dbReference type="SAM" id="Phobius"/>
    </source>
</evidence>
<feature type="transmembrane region" description="Helical" evidence="6">
    <location>
        <begin position="336"/>
        <end position="356"/>
    </location>
</feature>
<feature type="domain" description="Major facilitator superfamily (MFS) profile" evidence="7">
    <location>
        <begin position="124"/>
        <end position="529"/>
    </location>
</feature>
<keyword evidence="4 6" id="KW-0472">Membrane</keyword>
<feature type="transmembrane region" description="Helical" evidence="6">
    <location>
        <begin position="124"/>
        <end position="148"/>
    </location>
</feature>
<evidence type="ECO:0000256" key="5">
    <source>
        <dbReference type="SAM" id="MobiDB-lite"/>
    </source>
</evidence>
<protein>
    <recommendedName>
        <fullName evidence="7">Major facilitator superfamily (MFS) profile domain-containing protein</fullName>
    </recommendedName>
</protein>
<dbReference type="AlphaFoldDB" id="A0A7H9AY22"/>
<feature type="transmembrane region" description="Helical" evidence="6">
    <location>
        <begin position="506"/>
        <end position="525"/>
    </location>
</feature>